<accession>T0LFV5</accession>
<evidence type="ECO:0000313" key="2">
    <source>
        <dbReference type="Proteomes" id="UP000015530"/>
    </source>
</evidence>
<reference evidence="2" key="1">
    <citation type="journal article" date="2013" name="Mol. Plant Microbe Interact.">
        <title>Global aspects of pacC regulation of pathogenicity genes in Colletotrichum gloeosporioides as revealed by transcriptome analysis.</title>
        <authorList>
            <person name="Alkan N."/>
            <person name="Meng X."/>
            <person name="Friedlander G."/>
            <person name="Reuveni E."/>
            <person name="Sukno S."/>
            <person name="Sherman A."/>
            <person name="Thon M."/>
            <person name="Fluhr R."/>
            <person name="Prusky D."/>
        </authorList>
    </citation>
    <scope>NUCLEOTIDE SEQUENCE [LARGE SCALE GENOMIC DNA]</scope>
    <source>
        <strain evidence="2">Cg-14</strain>
    </source>
</reference>
<gene>
    <name evidence="1" type="ORF">CGLO_13743</name>
</gene>
<dbReference type="EMBL" id="AMYD01003085">
    <property type="protein sequence ID" value="EQB47145.1"/>
    <property type="molecule type" value="Genomic_DNA"/>
</dbReference>
<sequence>MPFNPLIWRFRKKVRFT</sequence>
<proteinExistence type="predicted"/>
<dbReference type="AlphaFoldDB" id="T0LFV5"/>
<organism evidence="1 2">
    <name type="scientific">Colletotrichum gloeosporioides (strain Cg-14)</name>
    <name type="common">Anthracnose fungus</name>
    <name type="synonym">Glomerella cingulata</name>
    <dbReference type="NCBI Taxonomy" id="1237896"/>
    <lineage>
        <taxon>Eukaryota</taxon>
        <taxon>Fungi</taxon>
        <taxon>Dikarya</taxon>
        <taxon>Ascomycota</taxon>
        <taxon>Pezizomycotina</taxon>
        <taxon>Sordariomycetes</taxon>
        <taxon>Hypocreomycetidae</taxon>
        <taxon>Glomerellales</taxon>
        <taxon>Glomerellaceae</taxon>
        <taxon>Colletotrichum</taxon>
        <taxon>Colletotrichum gloeosporioides species complex</taxon>
    </lineage>
</organism>
<dbReference type="HOGENOM" id="CLU_3431986_0_0_1"/>
<comment type="caution">
    <text evidence="1">The sequence shown here is derived from an EMBL/GenBank/DDBJ whole genome shotgun (WGS) entry which is preliminary data.</text>
</comment>
<dbReference type="Proteomes" id="UP000015530">
    <property type="component" value="Unassembled WGS sequence"/>
</dbReference>
<name>T0LFV5_COLGC</name>
<protein>
    <submittedName>
        <fullName evidence="1">Uncharacterized protein</fullName>
    </submittedName>
</protein>
<evidence type="ECO:0000313" key="1">
    <source>
        <dbReference type="EMBL" id="EQB47145.1"/>
    </source>
</evidence>